<dbReference type="InterPro" id="IPR019775">
    <property type="entry name" value="WD40_repeat_CS"/>
</dbReference>
<evidence type="ECO:0000313" key="5">
    <source>
        <dbReference type="EMBL" id="KIJ13699.1"/>
    </source>
</evidence>
<feature type="repeat" description="WD" evidence="3">
    <location>
        <begin position="2"/>
        <end position="45"/>
    </location>
</feature>
<name>A0A0C9SW69_PAXIN</name>
<dbReference type="InterPro" id="IPR020472">
    <property type="entry name" value="WD40_PAC1"/>
</dbReference>
<sequence length="241" mass="26070">TISGHERAVNGIAYLPGGLGRRLVTCSDDNTARVWDAETHQPIAEWGGHEAAICCIAMSPDDQLVASGDIEGRIVIREMKEGQMKHAIDTSPGSVNSVCFSPDGTKLASAHDDESVRVFDVENGGLVREPIEGHTFYVYSVVWSLDGARIFAASWDTTLRCWDSDTGEGIGEFWTGHANHVMSISLSPDGTKLASPSFDKTVRFWAMDSGDPIGEPLQHDNHVWAVTFSPSCEFVACGGED</sequence>
<proteinExistence type="predicted"/>
<evidence type="ECO:0000256" key="1">
    <source>
        <dbReference type="ARBA" id="ARBA00022574"/>
    </source>
</evidence>
<dbReference type="Pfam" id="PF00400">
    <property type="entry name" value="WD40"/>
    <property type="match status" value="2"/>
</dbReference>
<dbReference type="PRINTS" id="PR00320">
    <property type="entry name" value="GPROTEINBRPT"/>
</dbReference>
<dbReference type="InterPro" id="IPR055442">
    <property type="entry name" value="Beta-prop_EML-like_2nd"/>
</dbReference>
<gene>
    <name evidence="5" type="ORF">PAXINDRAFT_48180</name>
</gene>
<feature type="repeat" description="WD" evidence="3">
    <location>
        <begin position="88"/>
        <end position="129"/>
    </location>
</feature>
<dbReference type="AlphaFoldDB" id="A0A0C9SW69"/>
<dbReference type="Proteomes" id="UP000053647">
    <property type="component" value="Unassembled WGS sequence"/>
</dbReference>
<reference evidence="5 6" key="1">
    <citation type="submission" date="2014-06" db="EMBL/GenBank/DDBJ databases">
        <authorList>
            <consortium name="DOE Joint Genome Institute"/>
            <person name="Kuo A."/>
            <person name="Kohler A."/>
            <person name="Nagy L.G."/>
            <person name="Floudas D."/>
            <person name="Copeland A."/>
            <person name="Barry K.W."/>
            <person name="Cichocki N."/>
            <person name="Veneault-Fourrey C."/>
            <person name="LaButti K."/>
            <person name="Lindquist E.A."/>
            <person name="Lipzen A."/>
            <person name="Lundell T."/>
            <person name="Morin E."/>
            <person name="Murat C."/>
            <person name="Sun H."/>
            <person name="Tunlid A."/>
            <person name="Henrissat B."/>
            <person name="Grigoriev I.V."/>
            <person name="Hibbett D.S."/>
            <person name="Martin F."/>
            <person name="Nordberg H.P."/>
            <person name="Cantor M.N."/>
            <person name="Hua S.X."/>
        </authorList>
    </citation>
    <scope>NUCLEOTIDE SEQUENCE [LARGE SCALE GENOMIC DNA]</scope>
    <source>
        <strain evidence="5 6">ATCC 200175</strain>
    </source>
</reference>
<dbReference type="EMBL" id="KN819349">
    <property type="protein sequence ID" value="KIJ13699.1"/>
    <property type="molecule type" value="Genomic_DNA"/>
</dbReference>
<dbReference type="Pfam" id="PF23414">
    <property type="entry name" value="Beta-prop_EML_2"/>
    <property type="match status" value="1"/>
</dbReference>
<feature type="non-terminal residue" evidence="5">
    <location>
        <position position="241"/>
    </location>
</feature>
<accession>A0A0C9SW69</accession>
<feature type="repeat" description="WD" evidence="3">
    <location>
        <begin position="174"/>
        <end position="215"/>
    </location>
</feature>
<dbReference type="HOGENOM" id="CLU_000288_57_33_1"/>
<dbReference type="InterPro" id="IPR015943">
    <property type="entry name" value="WD40/YVTN_repeat-like_dom_sf"/>
</dbReference>
<keyword evidence="6" id="KW-1185">Reference proteome</keyword>
<feature type="non-terminal residue" evidence="5">
    <location>
        <position position="1"/>
    </location>
</feature>
<dbReference type="CDD" id="cd00200">
    <property type="entry name" value="WD40"/>
    <property type="match status" value="1"/>
</dbReference>
<evidence type="ECO:0000313" key="6">
    <source>
        <dbReference type="Proteomes" id="UP000053647"/>
    </source>
</evidence>
<protein>
    <recommendedName>
        <fullName evidence="4">EML-like second beta-propeller domain-containing protein</fullName>
    </recommendedName>
</protein>
<dbReference type="InterPro" id="IPR036322">
    <property type="entry name" value="WD40_repeat_dom_sf"/>
</dbReference>
<evidence type="ECO:0000256" key="2">
    <source>
        <dbReference type="ARBA" id="ARBA00022737"/>
    </source>
</evidence>
<dbReference type="PROSITE" id="PS50082">
    <property type="entry name" value="WD_REPEATS_2"/>
    <property type="match status" value="4"/>
</dbReference>
<evidence type="ECO:0000256" key="3">
    <source>
        <dbReference type="PROSITE-ProRule" id="PRU00221"/>
    </source>
</evidence>
<dbReference type="PANTHER" id="PTHR19848:SF8">
    <property type="entry name" value="F-BOX AND WD REPEAT DOMAIN CONTAINING 7"/>
    <property type="match status" value="1"/>
</dbReference>
<feature type="repeat" description="WD" evidence="3">
    <location>
        <begin position="131"/>
        <end position="172"/>
    </location>
</feature>
<dbReference type="PROSITE" id="PS00678">
    <property type="entry name" value="WD_REPEATS_1"/>
    <property type="match status" value="1"/>
</dbReference>
<dbReference type="InterPro" id="IPR001680">
    <property type="entry name" value="WD40_rpt"/>
</dbReference>
<reference evidence="6" key="2">
    <citation type="submission" date="2015-01" db="EMBL/GenBank/DDBJ databases">
        <title>Evolutionary Origins and Diversification of the Mycorrhizal Mutualists.</title>
        <authorList>
            <consortium name="DOE Joint Genome Institute"/>
            <consortium name="Mycorrhizal Genomics Consortium"/>
            <person name="Kohler A."/>
            <person name="Kuo A."/>
            <person name="Nagy L.G."/>
            <person name="Floudas D."/>
            <person name="Copeland A."/>
            <person name="Barry K.W."/>
            <person name="Cichocki N."/>
            <person name="Veneault-Fourrey C."/>
            <person name="LaButti K."/>
            <person name="Lindquist E.A."/>
            <person name="Lipzen A."/>
            <person name="Lundell T."/>
            <person name="Morin E."/>
            <person name="Murat C."/>
            <person name="Riley R."/>
            <person name="Ohm R."/>
            <person name="Sun H."/>
            <person name="Tunlid A."/>
            <person name="Henrissat B."/>
            <person name="Grigoriev I.V."/>
            <person name="Hibbett D.S."/>
            <person name="Martin F."/>
        </authorList>
    </citation>
    <scope>NUCLEOTIDE SEQUENCE [LARGE SCALE GENOMIC DNA]</scope>
    <source>
        <strain evidence="6">ATCC 200175</strain>
    </source>
</reference>
<evidence type="ECO:0000259" key="4">
    <source>
        <dbReference type="Pfam" id="PF23414"/>
    </source>
</evidence>
<dbReference type="PROSITE" id="PS50294">
    <property type="entry name" value="WD_REPEATS_REGION"/>
    <property type="match status" value="4"/>
</dbReference>
<keyword evidence="2" id="KW-0677">Repeat</keyword>
<feature type="domain" description="EML-like second beta-propeller" evidence="4">
    <location>
        <begin position="21"/>
        <end position="169"/>
    </location>
</feature>
<keyword evidence="1 3" id="KW-0853">WD repeat</keyword>
<dbReference type="SMART" id="SM00320">
    <property type="entry name" value="WD40"/>
    <property type="match status" value="6"/>
</dbReference>
<dbReference type="PANTHER" id="PTHR19848">
    <property type="entry name" value="WD40 REPEAT PROTEIN"/>
    <property type="match status" value="1"/>
</dbReference>
<organism evidence="5 6">
    <name type="scientific">Paxillus involutus ATCC 200175</name>
    <dbReference type="NCBI Taxonomy" id="664439"/>
    <lineage>
        <taxon>Eukaryota</taxon>
        <taxon>Fungi</taxon>
        <taxon>Dikarya</taxon>
        <taxon>Basidiomycota</taxon>
        <taxon>Agaricomycotina</taxon>
        <taxon>Agaricomycetes</taxon>
        <taxon>Agaricomycetidae</taxon>
        <taxon>Boletales</taxon>
        <taxon>Paxilineae</taxon>
        <taxon>Paxillaceae</taxon>
        <taxon>Paxillus</taxon>
    </lineage>
</organism>
<dbReference type="OrthoDB" id="538223at2759"/>
<dbReference type="SUPFAM" id="SSF50978">
    <property type="entry name" value="WD40 repeat-like"/>
    <property type="match status" value="1"/>
</dbReference>
<dbReference type="Gene3D" id="2.130.10.10">
    <property type="entry name" value="YVTN repeat-like/Quinoprotein amine dehydrogenase"/>
    <property type="match status" value="2"/>
</dbReference>